<name>A0A0K1PUF8_9BACT</name>
<dbReference type="Proteomes" id="UP000064967">
    <property type="component" value="Chromosome"/>
</dbReference>
<dbReference type="RefSeq" id="WP_146648221.1">
    <property type="nucleotide sequence ID" value="NZ_CP012333.1"/>
</dbReference>
<keyword evidence="2" id="KW-1185">Reference proteome</keyword>
<evidence type="ECO:0000313" key="2">
    <source>
        <dbReference type="Proteomes" id="UP000064967"/>
    </source>
</evidence>
<dbReference type="KEGG" id="llu:AKJ09_03670"/>
<dbReference type="STRING" id="1391654.AKJ09_03670"/>
<gene>
    <name evidence="1" type="ORF">AKJ09_03670</name>
</gene>
<sequence length="411" mass="43803">MASSLDAAALGAVLKVQYNQKKVNNLCYRESSFFAKLKKNQKFGGKVEQVTFKYGNPQGRGAAFAVAQGNITTSVYDAVNVTRAKDYAFANIEGEMIDAAKDNEYALLDGLKSEIDGAFYTCARSIANSLFQAGGGARGKIGASTVLASTLLVLEDPNSVVNFEKGMVLNLSATDGTSGTKRTGTLTVVGVDRDAGTLTLNANISTVGSAIQGDYIFQNGDFETAKSMLTGLAGWIPFVAPAPGDNFFGLDRSSDPTRLAGIRFTQSSGGPYEETLIKCAARVDREGGRPDTVIMNPIDYGQLVVAMGSKVIIDNKQLPDADIGFRALQLNGPKGPMDVITDANCPSGYFYMLTMSTWEFKTLLGAPRILGETGDGLKLLRNPQSDSYQLRVGYYGNLLCDAPGWNAVGKL</sequence>
<dbReference type="EMBL" id="CP012333">
    <property type="protein sequence ID" value="AKU97006.1"/>
    <property type="molecule type" value="Genomic_DNA"/>
</dbReference>
<protein>
    <recommendedName>
        <fullName evidence="3">Phage major capsid protein</fullName>
    </recommendedName>
</protein>
<accession>A0A0K1PUF8</accession>
<evidence type="ECO:0008006" key="3">
    <source>
        <dbReference type="Google" id="ProtNLM"/>
    </source>
</evidence>
<organism evidence="1 2">
    <name type="scientific">Labilithrix luteola</name>
    <dbReference type="NCBI Taxonomy" id="1391654"/>
    <lineage>
        <taxon>Bacteria</taxon>
        <taxon>Pseudomonadati</taxon>
        <taxon>Myxococcota</taxon>
        <taxon>Polyangia</taxon>
        <taxon>Polyangiales</taxon>
        <taxon>Labilitrichaceae</taxon>
        <taxon>Labilithrix</taxon>
    </lineage>
</organism>
<proteinExistence type="predicted"/>
<reference evidence="1 2" key="1">
    <citation type="submission" date="2015-08" db="EMBL/GenBank/DDBJ databases">
        <authorList>
            <person name="Babu N.S."/>
            <person name="Beckwith C.J."/>
            <person name="Beseler K.G."/>
            <person name="Brison A."/>
            <person name="Carone J.V."/>
            <person name="Caskin T.P."/>
            <person name="Diamond M."/>
            <person name="Durham M.E."/>
            <person name="Foxe J.M."/>
            <person name="Go M."/>
            <person name="Henderson B.A."/>
            <person name="Jones I.B."/>
            <person name="McGettigan J.A."/>
            <person name="Micheletti S.J."/>
            <person name="Nasrallah M.E."/>
            <person name="Ortiz D."/>
            <person name="Piller C.R."/>
            <person name="Privatt S.R."/>
            <person name="Schneider S.L."/>
            <person name="Sharp S."/>
            <person name="Smith T.C."/>
            <person name="Stanton J.D."/>
            <person name="Ullery H.E."/>
            <person name="Wilson R.J."/>
            <person name="Serrano M.G."/>
            <person name="Buck G."/>
            <person name="Lee V."/>
            <person name="Wang Y."/>
            <person name="Carvalho R."/>
            <person name="Voegtly L."/>
            <person name="Shi R."/>
            <person name="Duckworth R."/>
            <person name="Johnson A."/>
            <person name="Loviza R."/>
            <person name="Walstead R."/>
            <person name="Shah Z."/>
            <person name="Kiflezghi M."/>
            <person name="Wade K."/>
            <person name="Ball S.L."/>
            <person name="Bradley K.W."/>
            <person name="Asai D.J."/>
            <person name="Bowman C.A."/>
            <person name="Russell D.A."/>
            <person name="Pope W.H."/>
            <person name="Jacobs-Sera D."/>
            <person name="Hendrix R.W."/>
            <person name="Hatfull G.F."/>
        </authorList>
    </citation>
    <scope>NUCLEOTIDE SEQUENCE [LARGE SCALE GENOMIC DNA]</scope>
    <source>
        <strain evidence="1 2">DSM 27648</strain>
    </source>
</reference>
<evidence type="ECO:0000313" key="1">
    <source>
        <dbReference type="EMBL" id="AKU97006.1"/>
    </source>
</evidence>
<dbReference type="AlphaFoldDB" id="A0A0K1PUF8"/>